<dbReference type="PANTHER" id="PTHR12598">
    <property type="entry name" value="COPPER HOMEOSTASIS PROTEIN CUTC"/>
    <property type="match status" value="1"/>
</dbReference>
<dbReference type="Proteomes" id="UP000735302">
    <property type="component" value="Unassembled WGS sequence"/>
</dbReference>
<name>A0AAV4AII1_9GAST</name>
<dbReference type="SUPFAM" id="SSF110395">
    <property type="entry name" value="CutC-like"/>
    <property type="match status" value="1"/>
</dbReference>
<evidence type="ECO:0000313" key="4">
    <source>
        <dbReference type="Proteomes" id="UP000735302"/>
    </source>
</evidence>
<dbReference type="PANTHER" id="PTHR12598:SF0">
    <property type="entry name" value="COPPER HOMEOSTASIS PROTEIN CUTC HOMOLOG"/>
    <property type="match status" value="1"/>
</dbReference>
<dbReference type="Pfam" id="PF03932">
    <property type="entry name" value="CutC"/>
    <property type="match status" value="1"/>
</dbReference>
<dbReference type="HAMAP" id="MF_00795">
    <property type="entry name" value="CutC"/>
    <property type="match status" value="1"/>
</dbReference>
<evidence type="ECO:0000256" key="2">
    <source>
        <dbReference type="ARBA" id="ARBA00019014"/>
    </source>
</evidence>
<accession>A0AAV4AII1</accession>
<organism evidence="3 4">
    <name type="scientific">Plakobranchus ocellatus</name>
    <dbReference type="NCBI Taxonomy" id="259542"/>
    <lineage>
        <taxon>Eukaryota</taxon>
        <taxon>Metazoa</taxon>
        <taxon>Spiralia</taxon>
        <taxon>Lophotrochozoa</taxon>
        <taxon>Mollusca</taxon>
        <taxon>Gastropoda</taxon>
        <taxon>Heterobranchia</taxon>
        <taxon>Euthyneura</taxon>
        <taxon>Panpulmonata</taxon>
        <taxon>Sacoglossa</taxon>
        <taxon>Placobranchoidea</taxon>
        <taxon>Plakobranchidae</taxon>
        <taxon>Plakobranchus</taxon>
    </lineage>
</organism>
<sequence length="250" mass="27175">MEVCIDSPDSAQNAEKGGATRVELCANLMEGGTTPSIGMLKIIKNLLSIPVFVMIRPRGGDFCYSWTELQVMKEDIICLREAGADGFVFGLLTSDGDVDESGCAELLGLCHPLPTTFHRAIDMSRDIFDSLAKIIQLGFIRVLSSGGCQTAHQGAQVLKDMVCQVKDKIIVMPGGGITVDNLKDILLTTKAKEFHGSARKIVKSSVTYMNSHVCMGHIPECEYIRKVTSSGQVSLFLRIARSCWDAQVAE</sequence>
<dbReference type="InterPro" id="IPR005627">
    <property type="entry name" value="CutC-like"/>
</dbReference>
<dbReference type="AlphaFoldDB" id="A0AAV4AII1"/>
<dbReference type="Gene3D" id="3.20.20.380">
    <property type="entry name" value="Copper homeostasis (CutC) domain"/>
    <property type="match status" value="1"/>
</dbReference>
<evidence type="ECO:0000256" key="1">
    <source>
        <dbReference type="ARBA" id="ARBA00007768"/>
    </source>
</evidence>
<evidence type="ECO:0000313" key="3">
    <source>
        <dbReference type="EMBL" id="GFO06059.1"/>
    </source>
</evidence>
<proteinExistence type="inferred from homology"/>
<protein>
    <recommendedName>
        <fullName evidence="2">Copper homeostasis protein cutC homolog</fullName>
    </recommendedName>
</protein>
<comment type="similarity">
    <text evidence="1">Belongs to the CutC family.</text>
</comment>
<dbReference type="FunFam" id="3.20.20.380:FF:000001">
    <property type="entry name" value="Copper homeostasis protein CutC"/>
    <property type="match status" value="1"/>
</dbReference>
<reference evidence="3 4" key="1">
    <citation type="journal article" date="2021" name="Elife">
        <title>Chloroplast acquisition without the gene transfer in kleptoplastic sea slugs, Plakobranchus ocellatus.</title>
        <authorList>
            <person name="Maeda T."/>
            <person name="Takahashi S."/>
            <person name="Yoshida T."/>
            <person name="Shimamura S."/>
            <person name="Takaki Y."/>
            <person name="Nagai Y."/>
            <person name="Toyoda A."/>
            <person name="Suzuki Y."/>
            <person name="Arimoto A."/>
            <person name="Ishii H."/>
            <person name="Satoh N."/>
            <person name="Nishiyama T."/>
            <person name="Hasebe M."/>
            <person name="Maruyama T."/>
            <person name="Minagawa J."/>
            <person name="Obokata J."/>
            <person name="Shigenobu S."/>
        </authorList>
    </citation>
    <scope>NUCLEOTIDE SEQUENCE [LARGE SCALE GENOMIC DNA]</scope>
</reference>
<gene>
    <name evidence="3" type="ORF">PoB_003256400</name>
</gene>
<dbReference type="InterPro" id="IPR036822">
    <property type="entry name" value="CutC-like_dom_sf"/>
</dbReference>
<dbReference type="EMBL" id="BLXT01003760">
    <property type="protein sequence ID" value="GFO06059.1"/>
    <property type="molecule type" value="Genomic_DNA"/>
</dbReference>
<comment type="caution">
    <text evidence="3">The sequence shown here is derived from an EMBL/GenBank/DDBJ whole genome shotgun (WGS) entry which is preliminary data.</text>
</comment>
<dbReference type="GO" id="GO:0005507">
    <property type="term" value="F:copper ion binding"/>
    <property type="evidence" value="ECO:0007669"/>
    <property type="project" value="TreeGrafter"/>
</dbReference>
<keyword evidence="4" id="KW-1185">Reference proteome</keyword>